<dbReference type="InterPro" id="IPR050490">
    <property type="entry name" value="Bact_solute-bd_prot1"/>
</dbReference>
<dbReference type="PANTHER" id="PTHR43649">
    <property type="entry name" value="ARABINOSE-BINDING PROTEIN-RELATED"/>
    <property type="match status" value="1"/>
</dbReference>
<accession>A0ABP9R4V7</accession>
<evidence type="ECO:0000256" key="1">
    <source>
        <dbReference type="ARBA" id="ARBA00004418"/>
    </source>
</evidence>
<comment type="similarity">
    <text evidence="2">Belongs to the bacterial solute-binding protein 1 family.</text>
</comment>
<proteinExistence type="inferred from homology"/>
<dbReference type="Proteomes" id="UP001500074">
    <property type="component" value="Unassembled WGS sequence"/>
</dbReference>
<dbReference type="SUPFAM" id="SSF53850">
    <property type="entry name" value="Periplasmic binding protein-like II"/>
    <property type="match status" value="1"/>
</dbReference>
<protein>
    <submittedName>
        <fullName evidence="3">Sugar ABC transporter substrate-binding protein</fullName>
    </submittedName>
</protein>
<dbReference type="PANTHER" id="PTHR43649:SF12">
    <property type="entry name" value="DIACETYLCHITOBIOSE BINDING PROTEIN DASA"/>
    <property type="match status" value="1"/>
</dbReference>
<name>A0ABP9R4V7_9GAMM</name>
<evidence type="ECO:0000313" key="4">
    <source>
        <dbReference type="Proteomes" id="UP001500074"/>
    </source>
</evidence>
<organism evidence="3 4">
    <name type="scientific">Modicisalibacter zincidurans</name>
    <dbReference type="NCBI Taxonomy" id="1178777"/>
    <lineage>
        <taxon>Bacteria</taxon>
        <taxon>Pseudomonadati</taxon>
        <taxon>Pseudomonadota</taxon>
        <taxon>Gammaproteobacteria</taxon>
        <taxon>Oceanospirillales</taxon>
        <taxon>Halomonadaceae</taxon>
        <taxon>Modicisalibacter</taxon>
    </lineage>
</organism>
<reference evidence="4" key="1">
    <citation type="journal article" date="2019" name="Int. J. Syst. Evol. Microbiol.">
        <title>The Global Catalogue of Microorganisms (GCM) 10K type strain sequencing project: providing services to taxonomists for standard genome sequencing and annotation.</title>
        <authorList>
            <consortium name="The Broad Institute Genomics Platform"/>
            <consortium name="The Broad Institute Genome Sequencing Center for Infectious Disease"/>
            <person name="Wu L."/>
            <person name="Ma J."/>
        </authorList>
    </citation>
    <scope>NUCLEOTIDE SEQUENCE [LARGE SCALE GENOMIC DNA]</scope>
    <source>
        <strain evidence="4">JCM 18472</strain>
    </source>
</reference>
<sequence>MLLSRLINKNPTLSAKGHAMRLQHKIPLAGAIALASVSAHAETITVATVNNNDMIIMQGLTDEFEKAYPDITLDWVVLEENVLRQRMTTDIATQGGQYDVMTIGTYEVPIWAERGWLTPLDDLPESYAKDDLLKPIRDALSYKDTLYALPFYGESSMLYYRKDLFEQAGITMPEQPTWQQVEKWAGQLNDPANGVYGICLRGKPGWGENMAFLSTLVNTYGGRWFDENWQPTIDSPAWNAAISFYVELMNQYGPPGATSNGFNENLALFAGGKCGMWVDATSAAGKLYDAEQSQVADTVGFAPAPIAETPKGANWLWAWSLAVPSSSDAKQAAKTFITWATSEEYVNLVGQTEGWTNVPPGTRQSTYENPEYQQAAPFADFVLNAIQTADPNDPSAKPVPYTGVQNVGIPEFQAIGTQVGQMIAAALAEQRSVDQALSAAQRAAERTMRQAGYYQ</sequence>
<dbReference type="EMBL" id="BAABKI010000009">
    <property type="protein sequence ID" value="GAA5171456.1"/>
    <property type="molecule type" value="Genomic_DNA"/>
</dbReference>
<dbReference type="Pfam" id="PF01547">
    <property type="entry name" value="SBP_bac_1"/>
    <property type="match status" value="1"/>
</dbReference>
<evidence type="ECO:0000313" key="3">
    <source>
        <dbReference type="EMBL" id="GAA5171456.1"/>
    </source>
</evidence>
<comment type="caution">
    <text evidence="3">The sequence shown here is derived from an EMBL/GenBank/DDBJ whole genome shotgun (WGS) entry which is preliminary data.</text>
</comment>
<gene>
    <name evidence="3" type="ORF">GCM10023342_06290</name>
</gene>
<keyword evidence="4" id="KW-1185">Reference proteome</keyword>
<dbReference type="InterPro" id="IPR006059">
    <property type="entry name" value="SBP"/>
</dbReference>
<evidence type="ECO:0000256" key="2">
    <source>
        <dbReference type="ARBA" id="ARBA00008520"/>
    </source>
</evidence>
<comment type="subcellular location">
    <subcellularLocation>
        <location evidence="1">Periplasm</location>
    </subcellularLocation>
</comment>
<dbReference type="CDD" id="cd13585">
    <property type="entry name" value="PBP2_TMBP_like"/>
    <property type="match status" value="1"/>
</dbReference>
<dbReference type="Gene3D" id="3.40.190.10">
    <property type="entry name" value="Periplasmic binding protein-like II"/>
    <property type="match status" value="2"/>
</dbReference>